<dbReference type="GO" id="GO:0003697">
    <property type="term" value="F:single-stranded DNA binding"/>
    <property type="evidence" value="ECO:0007669"/>
    <property type="project" value="TreeGrafter"/>
</dbReference>
<dbReference type="GO" id="GO:0016887">
    <property type="term" value="F:ATP hydrolysis activity"/>
    <property type="evidence" value="ECO:0007669"/>
    <property type="project" value="InterPro"/>
</dbReference>
<evidence type="ECO:0000313" key="1">
    <source>
        <dbReference type="Proteomes" id="UP000515152"/>
    </source>
</evidence>
<dbReference type="RefSeq" id="XP_031427064.1">
    <property type="nucleotide sequence ID" value="XM_031571204.1"/>
</dbReference>
<reference evidence="2" key="1">
    <citation type="submission" date="2025-08" db="UniProtKB">
        <authorList>
            <consortium name="RefSeq"/>
        </authorList>
    </citation>
    <scope>IDENTIFICATION</scope>
</reference>
<dbReference type="GO" id="GO:0000794">
    <property type="term" value="C:condensed nuclear chromosome"/>
    <property type="evidence" value="ECO:0007669"/>
    <property type="project" value="InterPro"/>
</dbReference>
<dbReference type="Proteomes" id="UP000515152">
    <property type="component" value="Chromosome 7"/>
</dbReference>
<dbReference type="AlphaFoldDB" id="A0A6P8FLI7"/>
<dbReference type="InterPro" id="IPR039991">
    <property type="entry name" value="SHOC1"/>
</dbReference>
<dbReference type="PANTHER" id="PTHR35668:SF1">
    <property type="entry name" value="PROTEIN SHORTAGE IN CHIASMATA 1 ORTHOLOG"/>
    <property type="match status" value="1"/>
</dbReference>
<dbReference type="KEGG" id="char:116221215"/>
<dbReference type="GeneID" id="116221215"/>
<dbReference type="GO" id="GO:0000712">
    <property type="term" value="P:resolution of meiotic recombination intermediates"/>
    <property type="evidence" value="ECO:0007669"/>
    <property type="project" value="InterPro"/>
</dbReference>
<sequence length="342" mass="38282">MYLRYDRFFFKDYSFNIINHCLAVKFACNATSYFEQATARRKLTLSCLLLPMPYYNINIDETYPHSGTLPDDAYRKPWFRGNIISTSSLNMNGSIMEDLKSKTLSMDSLEKMSATDHLNKEEALEIVPSSNPASQAYPEAEEALWLVTQRKSEAGVSLVDDFTRAPGNTMSVGHEELQLEELLVSSPLHQFRKNMPPLRAKLSRLKAVLVPDPLQILMGGSLSEDRIFGRCVPYDVSSCGNADSSQMGSSVIEEFSKVSPQDEESLMLLEVESCTMHKASFNTSLAYLSNTLQVKQEPDGDQVSCVEMLKKGELPGNLNFSYGNEFINSSVRALLALSLFLQ</sequence>
<organism evidence="1 2">
    <name type="scientific">Clupea harengus</name>
    <name type="common">Atlantic herring</name>
    <dbReference type="NCBI Taxonomy" id="7950"/>
    <lineage>
        <taxon>Eukaryota</taxon>
        <taxon>Metazoa</taxon>
        <taxon>Chordata</taxon>
        <taxon>Craniata</taxon>
        <taxon>Vertebrata</taxon>
        <taxon>Euteleostomi</taxon>
        <taxon>Actinopterygii</taxon>
        <taxon>Neopterygii</taxon>
        <taxon>Teleostei</taxon>
        <taxon>Clupei</taxon>
        <taxon>Clupeiformes</taxon>
        <taxon>Clupeoidei</taxon>
        <taxon>Clupeidae</taxon>
        <taxon>Clupea</taxon>
    </lineage>
</organism>
<protein>
    <submittedName>
        <fullName evidence="2">Uncharacterized protein LOC116221215</fullName>
    </submittedName>
</protein>
<keyword evidence="1" id="KW-1185">Reference proteome</keyword>
<dbReference type="OrthoDB" id="9909657at2759"/>
<evidence type="ECO:0000313" key="2">
    <source>
        <dbReference type="RefSeq" id="XP_031427064.1"/>
    </source>
</evidence>
<name>A0A6P8FLI7_CLUHA</name>
<dbReference type="PANTHER" id="PTHR35668">
    <property type="entry name" value="PROTEIN SHORTAGE IN CHIASMATA 1 ORTHOLOG"/>
    <property type="match status" value="1"/>
</dbReference>
<accession>A0A6P8FLI7</accession>
<proteinExistence type="predicted"/>
<dbReference type="Pfam" id="PF17825">
    <property type="entry name" value="DUF5587"/>
    <property type="match status" value="1"/>
</dbReference>
<gene>
    <name evidence="2" type="primary">LOC116221215</name>
</gene>